<dbReference type="HOGENOM" id="CLU_1849055_0_0_1"/>
<evidence type="ECO:0000313" key="2">
    <source>
        <dbReference type="Proteomes" id="UP000018721"/>
    </source>
</evidence>
<proteinExistence type="predicted"/>
<protein>
    <submittedName>
        <fullName evidence="1">Uncharacterized protein</fullName>
    </submittedName>
</protein>
<accession>V9DUQ0</accession>
<reference evidence="1 2" key="1">
    <citation type="submission" date="2013-11" db="EMBL/GenBank/DDBJ databases">
        <title>The Genome Sequence of Phytophthora parasitica P1569.</title>
        <authorList>
            <consortium name="The Broad Institute Genomics Platform"/>
            <person name="Russ C."/>
            <person name="Tyler B."/>
            <person name="Panabieres F."/>
            <person name="Shan W."/>
            <person name="Tripathy S."/>
            <person name="Grunwald N."/>
            <person name="Machado M."/>
            <person name="Johnson C.S."/>
            <person name="Arredondo F."/>
            <person name="Hong C."/>
            <person name="Coffey M."/>
            <person name="Young S.K."/>
            <person name="Zeng Q."/>
            <person name="Gargeya S."/>
            <person name="Fitzgerald M."/>
            <person name="Abouelleil A."/>
            <person name="Alvarado L."/>
            <person name="Chapman S.B."/>
            <person name="Gainer-Dewar J."/>
            <person name="Goldberg J."/>
            <person name="Griggs A."/>
            <person name="Gujja S."/>
            <person name="Hansen M."/>
            <person name="Howarth C."/>
            <person name="Imamovic A."/>
            <person name="Ireland A."/>
            <person name="Larimer J."/>
            <person name="McCowan C."/>
            <person name="Murphy C."/>
            <person name="Pearson M."/>
            <person name="Poon T.W."/>
            <person name="Priest M."/>
            <person name="Roberts A."/>
            <person name="Saif S."/>
            <person name="Shea T."/>
            <person name="Sykes S."/>
            <person name="Wortman J."/>
            <person name="Nusbaum C."/>
            <person name="Birren B."/>
        </authorList>
    </citation>
    <scope>NUCLEOTIDE SEQUENCE [LARGE SCALE GENOMIC DNA]</scope>
    <source>
        <strain evidence="1 2">P1569</strain>
    </source>
</reference>
<gene>
    <name evidence="1" type="ORF">F443_22827</name>
</gene>
<keyword evidence="2" id="KW-1185">Reference proteome</keyword>
<evidence type="ECO:0000313" key="1">
    <source>
        <dbReference type="EMBL" id="ETI30053.1"/>
    </source>
</evidence>
<dbReference type="Proteomes" id="UP000018721">
    <property type="component" value="Unassembled WGS sequence"/>
</dbReference>
<dbReference type="EMBL" id="ANIZ01004494">
    <property type="protein sequence ID" value="ETI30053.1"/>
    <property type="molecule type" value="Genomic_DNA"/>
</dbReference>
<comment type="caution">
    <text evidence="1">The sequence shown here is derived from an EMBL/GenBank/DDBJ whole genome shotgun (WGS) entry which is preliminary data.</text>
</comment>
<name>V9DUQ0_PHYNI</name>
<sequence length="139" mass="14825">MANQIARAIIANPCLQPPELIPDWQDRYLTGAVPGDSTAAASTVDSGVDDSSTSALPLFRPQLACLLAMKKRRRAAVTHLGACLLKLLGDSRLIEHSLLVSSPSSVLCRSPAGNSHHSLLVVEVSHAFMSSFFNPFSKS</sequence>
<dbReference type="AlphaFoldDB" id="V9DUQ0"/>
<organism evidence="1 2">
    <name type="scientific">Phytophthora nicotianae P1569</name>
    <dbReference type="NCBI Taxonomy" id="1317065"/>
    <lineage>
        <taxon>Eukaryota</taxon>
        <taxon>Sar</taxon>
        <taxon>Stramenopiles</taxon>
        <taxon>Oomycota</taxon>
        <taxon>Peronosporomycetes</taxon>
        <taxon>Peronosporales</taxon>
        <taxon>Peronosporaceae</taxon>
        <taxon>Phytophthora</taxon>
    </lineage>
</organism>